<name>A0A4W3HJE3_CALMI</name>
<dbReference type="Pfam" id="PF05010">
    <property type="entry name" value="TACC_C"/>
    <property type="match status" value="1"/>
</dbReference>
<feature type="region of interest" description="Disordered" evidence="8">
    <location>
        <begin position="1"/>
        <end position="52"/>
    </location>
</feature>
<dbReference type="InParanoid" id="A0A4W3HJE3"/>
<feature type="compositionally biased region" description="Polar residues" evidence="8">
    <location>
        <begin position="946"/>
        <end position="962"/>
    </location>
</feature>
<dbReference type="Ensembl" id="ENSCMIT00000015754.1">
    <property type="protein sequence ID" value="ENSCMIP00000015435.1"/>
    <property type="gene ID" value="ENSCMIG00000007530.1"/>
</dbReference>
<feature type="region of interest" description="Disordered" evidence="8">
    <location>
        <begin position="166"/>
        <end position="197"/>
    </location>
</feature>
<keyword evidence="6" id="KW-0206">Cytoskeleton</keyword>
<feature type="compositionally biased region" description="Polar residues" evidence="8">
    <location>
        <begin position="1"/>
        <end position="24"/>
    </location>
</feature>
<dbReference type="FunFam" id="1.20.5.1700:FF:000001">
    <property type="entry name" value="Transforming acidic coiled-coil-containing protein 1 isoform 2"/>
    <property type="match status" value="1"/>
</dbReference>
<dbReference type="GO" id="GO:0007097">
    <property type="term" value="P:nuclear migration"/>
    <property type="evidence" value="ECO:0007669"/>
    <property type="project" value="TreeGrafter"/>
</dbReference>
<evidence type="ECO:0000256" key="1">
    <source>
        <dbReference type="ARBA" id="ARBA00004245"/>
    </source>
</evidence>
<dbReference type="GO" id="GO:0007052">
    <property type="term" value="P:mitotic spindle organization"/>
    <property type="evidence" value="ECO:0007669"/>
    <property type="project" value="InterPro"/>
</dbReference>
<evidence type="ECO:0000256" key="7">
    <source>
        <dbReference type="SAM" id="Coils"/>
    </source>
</evidence>
<feature type="region of interest" description="Disordered" evidence="8">
    <location>
        <begin position="407"/>
        <end position="435"/>
    </location>
</feature>
<reference evidence="11" key="3">
    <citation type="journal article" date="2014" name="Nature">
        <title>Elephant shark genome provides unique insights into gnathostome evolution.</title>
        <authorList>
            <consortium name="International Elephant Shark Genome Sequencing Consortium"/>
            <person name="Venkatesh B."/>
            <person name="Lee A.P."/>
            <person name="Ravi V."/>
            <person name="Maurya A.K."/>
            <person name="Lian M.M."/>
            <person name="Swann J.B."/>
            <person name="Ohta Y."/>
            <person name="Flajnik M.F."/>
            <person name="Sutoh Y."/>
            <person name="Kasahara M."/>
            <person name="Hoon S."/>
            <person name="Gangu V."/>
            <person name="Roy S.W."/>
            <person name="Irimia M."/>
            <person name="Korzh V."/>
            <person name="Kondrychyn I."/>
            <person name="Lim Z.W."/>
            <person name="Tay B.H."/>
            <person name="Tohari S."/>
            <person name="Kong K.W."/>
            <person name="Ho S."/>
            <person name="Lorente-Galdos B."/>
            <person name="Quilez J."/>
            <person name="Marques-Bonet T."/>
            <person name="Raney B.J."/>
            <person name="Ingham P.W."/>
            <person name="Tay A."/>
            <person name="Hillier L.W."/>
            <person name="Minx P."/>
            <person name="Boehm T."/>
            <person name="Wilson R.K."/>
            <person name="Brenner S."/>
            <person name="Warren W.C."/>
        </authorList>
    </citation>
    <scope>NUCLEOTIDE SEQUENCE [LARGE SCALE GENOMIC DNA]</scope>
</reference>
<feature type="region of interest" description="Disordered" evidence="8">
    <location>
        <begin position="613"/>
        <end position="756"/>
    </location>
</feature>
<dbReference type="OMA" id="ETESPYL"/>
<reference evidence="11" key="1">
    <citation type="journal article" date="2006" name="Science">
        <title>Ancient noncoding elements conserved in the human genome.</title>
        <authorList>
            <person name="Venkatesh B."/>
            <person name="Kirkness E.F."/>
            <person name="Loh Y.H."/>
            <person name="Halpern A.L."/>
            <person name="Lee A.P."/>
            <person name="Johnson J."/>
            <person name="Dandona N."/>
            <person name="Viswanathan L.D."/>
            <person name="Tay A."/>
            <person name="Venter J.C."/>
            <person name="Strausberg R.L."/>
            <person name="Brenner S."/>
        </authorList>
    </citation>
    <scope>NUCLEOTIDE SEQUENCE [LARGE SCALE GENOMIC DNA]</scope>
</reference>
<dbReference type="PANTHER" id="PTHR13924">
    <property type="entry name" value="TRANSFORMING ACIDIC COILED-COIL CONTAINING PROTEIN 1/2"/>
    <property type="match status" value="1"/>
</dbReference>
<evidence type="ECO:0000256" key="3">
    <source>
        <dbReference type="ARBA" id="ARBA00022490"/>
    </source>
</evidence>
<comment type="similarity">
    <text evidence="2">Belongs to the TACC family.</text>
</comment>
<feature type="compositionally biased region" description="Acidic residues" evidence="8">
    <location>
        <begin position="964"/>
        <end position="974"/>
    </location>
</feature>
<reference evidence="10" key="4">
    <citation type="submission" date="2025-08" db="UniProtKB">
        <authorList>
            <consortium name="Ensembl"/>
        </authorList>
    </citation>
    <scope>IDENTIFICATION</scope>
</reference>
<evidence type="ECO:0000256" key="2">
    <source>
        <dbReference type="ARBA" id="ARBA00009423"/>
    </source>
</evidence>
<gene>
    <name evidence="10" type="primary">LOC103185430</name>
</gene>
<feature type="compositionally biased region" description="Basic residues" evidence="8">
    <location>
        <begin position="694"/>
        <end position="708"/>
    </location>
</feature>
<feature type="compositionally biased region" description="Polar residues" evidence="8">
    <location>
        <begin position="1003"/>
        <end position="1017"/>
    </location>
</feature>
<feature type="region of interest" description="Disordered" evidence="8">
    <location>
        <begin position="830"/>
        <end position="1074"/>
    </location>
</feature>
<dbReference type="GO" id="GO:0005737">
    <property type="term" value="C:cytoplasm"/>
    <property type="evidence" value="ECO:0007669"/>
    <property type="project" value="TreeGrafter"/>
</dbReference>
<reference evidence="10" key="5">
    <citation type="submission" date="2025-09" db="UniProtKB">
        <authorList>
            <consortium name="Ensembl"/>
        </authorList>
    </citation>
    <scope>IDENTIFICATION</scope>
</reference>
<accession>A0A4W3HJE3</accession>
<protein>
    <recommendedName>
        <fullName evidence="9">Transforming acidic coiled-coil-containing protein C-terminal domain-containing protein</fullName>
    </recommendedName>
</protein>
<evidence type="ECO:0000256" key="4">
    <source>
        <dbReference type="ARBA" id="ARBA00022553"/>
    </source>
</evidence>
<feature type="region of interest" description="Disordered" evidence="8">
    <location>
        <begin position="450"/>
        <end position="558"/>
    </location>
</feature>
<evidence type="ECO:0000256" key="6">
    <source>
        <dbReference type="ARBA" id="ARBA00023212"/>
    </source>
</evidence>
<evidence type="ECO:0000259" key="9">
    <source>
        <dbReference type="Pfam" id="PF05010"/>
    </source>
</evidence>
<dbReference type="InterPro" id="IPR007707">
    <property type="entry name" value="TACC_C"/>
</dbReference>
<dbReference type="GO" id="GO:0005856">
    <property type="term" value="C:cytoskeleton"/>
    <property type="evidence" value="ECO:0007669"/>
    <property type="project" value="UniProtKB-SubCell"/>
</dbReference>
<evidence type="ECO:0000313" key="11">
    <source>
        <dbReference type="Proteomes" id="UP000314986"/>
    </source>
</evidence>
<organism evidence="10 11">
    <name type="scientific">Callorhinchus milii</name>
    <name type="common">Ghost shark</name>
    <dbReference type="NCBI Taxonomy" id="7868"/>
    <lineage>
        <taxon>Eukaryota</taxon>
        <taxon>Metazoa</taxon>
        <taxon>Chordata</taxon>
        <taxon>Craniata</taxon>
        <taxon>Vertebrata</taxon>
        <taxon>Chondrichthyes</taxon>
        <taxon>Holocephali</taxon>
        <taxon>Chimaeriformes</taxon>
        <taxon>Callorhinchidae</taxon>
        <taxon>Callorhinchus</taxon>
    </lineage>
</organism>
<sequence length="1515" mass="163759">MYLEQTAASGSTELLSNSRASNTAAGLPESTISPGGKADQTSNVETRGDIFGENVRSLQMDVEERIPESGELSTDTLLPDAVLTEDLLRLTLDSEKQQSLSVSGGECVSAKNVECPAECAPCSPTVPEAVDMNHLSDKPLKSEQQQTDDSPVSHKAREEKICLGTDSVLGGDTLPETAEKEPVSAVGTEHKRHATSQESPLRELLIVKPEEPSSVAQHLLLLHAGDAEEGVLEKDAKGQEHIVGVPAIGNFTGTSPPVSVKEPSSMTDGVFTKEYSLPEPTAEPQGHSLCLSADVTEKKLPYAECKSPEVQIIEAGLKAERPVLDSDVLPRPALPSSIISPESTRVSESFPLPAQESVPASRGRKGPAVSPLLPLLPDDVDKSSADPTLQEELASVSFPCELEEPLVPSASLSPSLSSLEPDGADEVTSEATDQQTELVSNTVPCEITRSIPPLPLVDTDTETAEGSSEQDLIRASVSCDSEKPAAPPLPSPPSSEAELLTGTTALQTELVRSSDSEGAFETPEETTPVKVAPQIPTGAGEEESQEQLPAEDSVFSPDNQIVDTTEKQLGEADAFRPLSESASIVFDEDKPIASSGAYKIDFDSLESLAPFQVSSSLAPSSPVTDKPKGSGILEQASKEIPSSPAGSSPPLPSPPLGQKAETPAEATDVGNTEAPATSLQPEAFSIAADNAPSVKKKKPRPLSVKRKSKAEQAAEVRSEQPVEIPTVTECPAVPPAPETSKAETLPEAPCPQSAVNDSPLPTSASCGFDPGNFVEIGSLDGGAVQKVPLSETKSEGATAVSTESERVEPVVDVKIDSPALGHAVRLEFDYSENKDDFETEQAKKPPPKKLGKKPSGKMPLRKPKIGAKKVPSVEKVDSTSSTPPSTTDIDDIPIQKTSYSFNPDQWDDPNFNPFGSNVKVPNSPKLSRASYSFEADNCDGSLDPFKSSSKMLGSPSHSSASFEVNDDPVTPEEENGSKSSKKKRPPLKTNTFRVKRSPKRSPLSGTPSQDSTPLTTPETPPVIATVDHATDEEKLASSVTNQKWSYSGVQSELDEKPDYPQPSDLSAFVNENNFTSPEVLEYDQSLEIEYMEKLGSSSPHNDTTAQKQSMYLKIDSLKDSPVKSPPIKLSDSTTPYSGLSPDEAELSVQTSAGKKIQRPVTRALAPSQEVYSQPPDKLKVNDMDSMSSLSAKPGMATPEELVASADALINRIIGHAEVDDDEVDYLQPDTAEKNPTAFAYKLQEELVYAAMRIEALKLARQLSNSPGNSLDYEQRDATSPMDTPISKSALYSRSCEVELDDTALDGHHYDQRDLDSALRATREEIVAKTREADEWKRKYDESRQEVVEMRRIVAEYEKTIAQMIEDDQRDKSISHHTVQQLIVEKDQALSDLNSVEKSLAELFRRYEKMKEVLEGFRKNEEVLKKCAQEYLARVKKEEQRYQALKIHAEEKLDKANTDIAQVRAKSKSEQTAFQASLRKEQMKVESLERTLEQKNKEVEELTKICDELIAKMGKS</sequence>
<keyword evidence="4" id="KW-0597">Phosphoprotein</keyword>
<feature type="compositionally biased region" description="Polar residues" evidence="8">
    <location>
        <begin position="613"/>
        <end position="623"/>
    </location>
</feature>
<evidence type="ECO:0000313" key="10">
    <source>
        <dbReference type="Ensembl" id="ENSCMIP00000015435.1"/>
    </source>
</evidence>
<feature type="region of interest" description="Disordered" evidence="8">
    <location>
        <begin position="1117"/>
        <end position="1159"/>
    </location>
</feature>
<dbReference type="GO" id="GO:0021987">
    <property type="term" value="P:cerebral cortex development"/>
    <property type="evidence" value="ECO:0007669"/>
    <property type="project" value="TreeGrafter"/>
</dbReference>
<feature type="coiled-coil region" evidence="7">
    <location>
        <begin position="1318"/>
        <end position="1511"/>
    </location>
</feature>
<keyword evidence="3" id="KW-0963">Cytoplasm</keyword>
<evidence type="ECO:0000256" key="8">
    <source>
        <dbReference type="SAM" id="MobiDB-lite"/>
    </source>
</evidence>
<feature type="compositionally biased region" description="Basic and acidic residues" evidence="8">
    <location>
        <begin position="830"/>
        <end position="843"/>
    </location>
</feature>
<feature type="compositionally biased region" description="Low complexity" evidence="8">
    <location>
        <begin position="407"/>
        <end position="421"/>
    </location>
</feature>
<keyword evidence="5 7" id="KW-0175">Coiled coil</keyword>
<keyword evidence="11" id="KW-1185">Reference proteome</keyword>
<feature type="compositionally biased region" description="Basic residues" evidence="8">
    <location>
        <begin position="845"/>
        <end position="867"/>
    </location>
</feature>
<feature type="region of interest" description="Disordered" evidence="8">
    <location>
        <begin position="1264"/>
        <end position="1285"/>
    </location>
</feature>
<dbReference type="PANTHER" id="PTHR13924:SF11">
    <property type="entry name" value="TRANSFORMING ACIDIC COILED-COIL-CONTAINING PROTEIN 2"/>
    <property type="match status" value="1"/>
</dbReference>
<dbReference type="GeneTree" id="ENSGT00940000157052"/>
<comment type="subcellular location">
    <subcellularLocation>
        <location evidence="1">Cytoplasm</location>
        <location evidence="1">Cytoskeleton</location>
    </subcellularLocation>
</comment>
<dbReference type="STRING" id="7868.ENSCMIP00000015435"/>
<feature type="compositionally biased region" description="Polar residues" evidence="8">
    <location>
        <begin position="501"/>
        <end position="513"/>
    </location>
</feature>
<dbReference type="InterPro" id="IPR039915">
    <property type="entry name" value="TACC"/>
</dbReference>
<dbReference type="Proteomes" id="UP000314986">
    <property type="component" value="Unassembled WGS sequence"/>
</dbReference>
<proteinExistence type="inferred from homology"/>
<evidence type="ECO:0000256" key="5">
    <source>
        <dbReference type="ARBA" id="ARBA00023054"/>
    </source>
</evidence>
<dbReference type="Gene3D" id="1.20.5.1700">
    <property type="match status" value="1"/>
</dbReference>
<feature type="region of interest" description="Disordered" evidence="8">
    <location>
        <begin position="335"/>
        <end position="387"/>
    </location>
</feature>
<feature type="compositionally biased region" description="Polar residues" evidence="8">
    <location>
        <begin position="337"/>
        <end position="347"/>
    </location>
</feature>
<feature type="compositionally biased region" description="Basic and acidic residues" evidence="8">
    <location>
        <begin position="709"/>
        <end position="720"/>
    </location>
</feature>
<feature type="compositionally biased region" description="Low complexity" evidence="8">
    <location>
        <begin position="878"/>
        <end position="887"/>
    </location>
</feature>
<reference evidence="11" key="2">
    <citation type="journal article" date="2007" name="PLoS Biol.">
        <title>Survey sequencing and comparative analysis of the elephant shark (Callorhinchus milii) genome.</title>
        <authorList>
            <person name="Venkatesh B."/>
            <person name="Kirkness E.F."/>
            <person name="Loh Y.H."/>
            <person name="Halpern A.L."/>
            <person name="Lee A.P."/>
            <person name="Johnson J."/>
            <person name="Dandona N."/>
            <person name="Viswanathan L.D."/>
            <person name="Tay A."/>
            <person name="Venter J.C."/>
            <person name="Strausberg R.L."/>
            <person name="Brenner S."/>
        </authorList>
    </citation>
    <scope>NUCLEOTIDE SEQUENCE [LARGE SCALE GENOMIC DNA]</scope>
</reference>
<feature type="domain" description="Transforming acidic coiled-coil-containing protein C-terminal" evidence="9">
    <location>
        <begin position="1309"/>
        <end position="1509"/>
    </location>
</feature>
<feature type="compositionally biased region" description="Polar residues" evidence="8">
    <location>
        <begin position="1037"/>
        <end position="1050"/>
    </location>
</feature>